<dbReference type="SUPFAM" id="SSF102400">
    <property type="entry name" value="DNA polymerase III chi subunit"/>
    <property type="match status" value="1"/>
</dbReference>
<dbReference type="NCBIfam" id="NF004347">
    <property type="entry name" value="PRK05728.1-4"/>
    <property type="match status" value="1"/>
</dbReference>
<dbReference type="EMBL" id="BAABDF010000007">
    <property type="protein sequence ID" value="GAA3874947.1"/>
    <property type="molecule type" value="Genomic_DNA"/>
</dbReference>
<organism evidence="1 2">
    <name type="scientific">Celeribacter arenosi</name>
    <dbReference type="NCBI Taxonomy" id="792649"/>
    <lineage>
        <taxon>Bacteria</taxon>
        <taxon>Pseudomonadati</taxon>
        <taxon>Pseudomonadota</taxon>
        <taxon>Alphaproteobacteria</taxon>
        <taxon>Rhodobacterales</taxon>
        <taxon>Roseobacteraceae</taxon>
        <taxon>Celeribacter</taxon>
    </lineage>
</organism>
<accession>A0ABP7KEI1</accession>
<reference evidence="2" key="1">
    <citation type="journal article" date="2019" name="Int. J. Syst. Evol. Microbiol.">
        <title>The Global Catalogue of Microorganisms (GCM) 10K type strain sequencing project: providing services to taxonomists for standard genome sequencing and annotation.</title>
        <authorList>
            <consortium name="The Broad Institute Genomics Platform"/>
            <consortium name="The Broad Institute Genome Sequencing Center for Infectious Disease"/>
            <person name="Wu L."/>
            <person name="Ma J."/>
        </authorList>
    </citation>
    <scope>NUCLEOTIDE SEQUENCE [LARGE SCALE GENOMIC DNA]</scope>
    <source>
        <strain evidence="2">JCM 17190</strain>
    </source>
</reference>
<name>A0ABP7KEI1_9RHOB</name>
<evidence type="ECO:0000313" key="1">
    <source>
        <dbReference type="EMBL" id="GAA3874947.1"/>
    </source>
</evidence>
<dbReference type="RefSeq" id="WP_344847723.1">
    <property type="nucleotide sequence ID" value="NZ_BAABDF010000007.1"/>
</dbReference>
<evidence type="ECO:0000313" key="2">
    <source>
        <dbReference type="Proteomes" id="UP001399917"/>
    </source>
</evidence>
<dbReference type="InterPro" id="IPR007459">
    <property type="entry name" value="DNA_pol3_chi"/>
</dbReference>
<proteinExistence type="predicted"/>
<dbReference type="Gene3D" id="3.40.50.10110">
    <property type="entry name" value="DNA polymerase III subunit chi"/>
    <property type="match status" value="1"/>
</dbReference>
<dbReference type="Proteomes" id="UP001399917">
    <property type="component" value="Unassembled WGS sequence"/>
</dbReference>
<dbReference type="Pfam" id="PF04364">
    <property type="entry name" value="DNA_pol3_chi"/>
    <property type="match status" value="1"/>
</dbReference>
<dbReference type="PANTHER" id="PTHR38767">
    <property type="entry name" value="DNA POLYMERASE III SUBUNIT CHI"/>
    <property type="match status" value="1"/>
</dbReference>
<comment type="caution">
    <text evidence="1">The sequence shown here is derived from an EMBL/GenBank/DDBJ whole genome shotgun (WGS) entry which is preliminary data.</text>
</comment>
<keyword evidence="2" id="KW-1185">Reference proteome</keyword>
<dbReference type="PANTHER" id="PTHR38767:SF1">
    <property type="entry name" value="DNA POLYMERASE III SUBUNIT CHI"/>
    <property type="match status" value="1"/>
</dbReference>
<protein>
    <submittedName>
        <fullName evidence="1">DNA polymerase III subunit chi</fullName>
    </submittedName>
</protein>
<gene>
    <name evidence="1" type="ORF">GCM10022404_25950</name>
</gene>
<dbReference type="InterPro" id="IPR036768">
    <property type="entry name" value="PolIII_chi_sf"/>
</dbReference>
<sequence length="147" mass="16046">MGEVYFYHITRNPLHVTLGTLIERSLAADWRVEVRGTSPDALSALSARLWERDGFLAHGIAGGEHDSDQPVLLTTMTGGNDATCLMSVGGADVTPDEIGRLERTCILFDGHAPDAVQTARQQWKTLTDAGCAAQYWSEESGRWTKKA</sequence>